<evidence type="ECO:0000256" key="1">
    <source>
        <dbReference type="SAM" id="Phobius"/>
    </source>
</evidence>
<evidence type="ECO:0000313" key="3">
    <source>
        <dbReference type="Proteomes" id="UP000554342"/>
    </source>
</evidence>
<feature type="transmembrane region" description="Helical" evidence="1">
    <location>
        <begin position="73"/>
        <end position="96"/>
    </location>
</feature>
<dbReference type="AlphaFoldDB" id="A0A840Z125"/>
<organism evidence="2 3">
    <name type="scientific">Stakelama sediminis</name>
    <dbReference type="NCBI Taxonomy" id="463200"/>
    <lineage>
        <taxon>Bacteria</taxon>
        <taxon>Pseudomonadati</taxon>
        <taxon>Pseudomonadota</taxon>
        <taxon>Alphaproteobacteria</taxon>
        <taxon>Sphingomonadales</taxon>
        <taxon>Sphingomonadaceae</taxon>
        <taxon>Stakelama</taxon>
    </lineage>
</organism>
<comment type="caution">
    <text evidence="2">The sequence shown here is derived from an EMBL/GenBank/DDBJ whole genome shotgun (WGS) entry which is preliminary data.</text>
</comment>
<keyword evidence="1" id="KW-0812">Transmembrane</keyword>
<proteinExistence type="predicted"/>
<keyword evidence="3" id="KW-1185">Reference proteome</keyword>
<dbReference type="RefSeq" id="WP_184004245.1">
    <property type="nucleotide sequence ID" value="NZ_BAABIF010000001.1"/>
</dbReference>
<name>A0A840Z125_9SPHN</name>
<evidence type="ECO:0000313" key="2">
    <source>
        <dbReference type="EMBL" id="MBB5719479.1"/>
    </source>
</evidence>
<accession>A0A840Z125</accession>
<dbReference type="EMBL" id="JACIJI010000004">
    <property type="protein sequence ID" value="MBB5719479.1"/>
    <property type="molecule type" value="Genomic_DNA"/>
</dbReference>
<sequence>MAASAGQATAAHPAVSVFPDPHAVALAHQKLVQDSGIQFDLPAKEVVHHPPPQWLIDLFHALSRFSAWVGSGWTWILIGIGVLLLAVVIVAVTPGLRNWIAGRFRRKTEPTEASDWTPEAATVRRLLEEADRLAAQGRFDEAVHLILFRSIEDIEQWRGNAVRPSFTSRDIARIDALPEAARGVFSRIVAMVERSFFGGRALDSGDWHHARDDYARFALKAA</sequence>
<protein>
    <recommendedName>
        <fullName evidence="4">DUF4129 domain-containing protein</fullName>
    </recommendedName>
</protein>
<reference evidence="2 3" key="1">
    <citation type="submission" date="2020-08" db="EMBL/GenBank/DDBJ databases">
        <title>Genomic Encyclopedia of Type Strains, Phase IV (KMG-IV): sequencing the most valuable type-strain genomes for metagenomic binning, comparative biology and taxonomic classification.</title>
        <authorList>
            <person name="Goeker M."/>
        </authorList>
    </citation>
    <scope>NUCLEOTIDE SEQUENCE [LARGE SCALE GENOMIC DNA]</scope>
    <source>
        <strain evidence="2 3">DSM 27203</strain>
    </source>
</reference>
<gene>
    <name evidence="2" type="ORF">FHR23_002420</name>
</gene>
<dbReference type="Proteomes" id="UP000554342">
    <property type="component" value="Unassembled WGS sequence"/>
</dbReference>
<keyword evidence="1" id="KW-0472">Membrane</keyword>
<evidence type="ECO:0008006" key="4">
    <source>
        <dbReference type="Google" id="ProtNLM"/>
    </source>
</evidence>
<keyword evidence="1" id="KW-1133">Transmembrane helix</keyword>